<proteinExistence type="predicted"/>
<dbReference type="Pfam" id="PF15994">
    <property type="entry name" value="DUF4770"/>
    <property type="match status" value="1"/>
</dbReference>
<dbReference type="InterPro" id="IPR031935">
    <property type="entry name" value="DUF4770"/>
</dbReference>
<evidence type="ECO:0000259" key="1">
    <source>
        <dbReference type="Pfam" id="PF15994"/>
    </source>
</evidence>
<protein>
    <recommendedName>
        <fullName evidence="1">DUF4770 domain-containing protein</fullName>
    </recommendedName>
</protein>
<reference evidence="2" key="1">
    <citation type="submission" date="2015-12" db="EMBL/GenBank/DDBJ databases">
        <title>De novo transcriptome assembly of four potential Pierce s Disease insect vectors from Arizona vineyards.</title>
        <authorList>
            <person name="Tassone E.E."/>
        </authorList>
    </citation>
    <scope>NUCLEOTIDE SEQUENCE</scope>
</reference>
<name>A0A1B6DCA3_9HEMI</name>
<gene>
    <name evidence="2" type="ORF">g.17527</name>
</gene>
<dbReference type="PANTHER" id="PTHR41967:SF6">
    <property type="entry name" value="FI19406P1-RELATED"/>
    <property type="match status" value="1"/>
</dbReference>
<organism evidence="2">
    <name type="scientific">Clastoptera arizonana</name>
    <name type="common">Arizona spittle bug</name>
    <dbReference type="NCBI Taxonomy" id="38151"/>
    <lineage>
        <taxon>Eukaryota</taxon>
        <taxon>Metazoa</taxon>
        <taxon>Ecdysozoa</taxon>
        <taxon>Arthropoda</taxon>
        <taxon>Hexapoda</taxon>
        <taxon>Insecta</taxon>
        <taxon>Pterygota</taxon>
        <taxon>Neoptera</taxon>
        <taxon>Paraneoptera</taxon>
        <taxon>Hemiptera</taxon>
        <taxon>Auchenorrhyncha</taxon>
        <taxon>Cercopoidea</taxon>
        <taxon>Clastopteridae</taxon>
        <taxon>Clastoptera</taxon>
    </lineage>
</organism>
<dbReference type="AlphaFoldDB" id="A0A1B6DCA3"/>
<evidence type="ECO:0000313" key="2">
    <source>
        <dbReference type="EMBL" id="JAS23321.1"/>
    </source>
</evidence>
<dbReference type="PANTHER" id="PTHR41967">
    <property type="entry name" value="FI19406P1-RELATED"/>
    <property type="match status" value="1"/>
</dbReference>
<feature type="domain" description="DUF4770" evidence="1">
    <location>
        <begin position="190"/>
        <end position="278"/>
    </location>
</feature>
<sequence>MVKNFPKRMYVDGKLNNCLPKPNSKGLTTIHGEISAGIFTPYVTLIVREIKKNKEIIEKIQNVPFNETTLSSDTQLRTKVSAAKEEIFKKLLFEKRKCSKIGFNFMKESPTDTNNLVYSRELENALKTRQNWNLLQKKIVRDQKKQMVIGPGPLWYQEPSDKQIALVTQLRDILKADYEEGIISRTKKFLSDLGVIPNISSQSILNGMEKSSLDPINFLLEMHAAILKRQIKDLQDTKCYSVNQRILLSAVCTLHLPTVLTLLHFMLPIPMENEKQLDIEITGNCLDEEVKYCCPYLEPRLCRGIIEFENLMKKQLEGMTNSDRESEQNPIYHNVMQSLSDDHKFQFNTTHRFSVMINNPLVFTFLYLCAMNNTSTSTNESLITKEETSKISTLSTNYIKTENLTGIPKNEDQIKIETNMDKEPTISQSQSISVSLSQEETEKAHQSKLVQSSIDLWESEVNNLLNSIEKIPIQKRLQYTLQVLAKTGDPLAQLPDCHKLLSVKRWYELRRGIRKKLTPKENARQRIDPLLL</sequence>
<accession>A0A1B6DCA3</accession>
<dbReference type="EMBL" id="GEDC01013977">
    <property type="protein sequence ID" value="JAS23321.1"/>
    <property type="molecule type" value="Transcribed_RNA"/>
</dbReference>